<accession>A0A9D4H792</accession>
<organism evidence="1 2">
    <name type="scientific">Dreissena polymorpha</name>
    <name type="common">Zebra mussel</name>
    <name type="synonym">Mytilus polymorpha</name>
    <dbReference type="NCBI Taxonomy" id="45954"/>
    <lineage>
        <taxon>Eukaryota</taxon>
        <taxon>Metazoa</taxon>
        <taxon>Spiralia</taxon>
        <taxon>Lophotrochozoa</taxon>
        <taxon>Mollusca</taxon>
        <taxon>Bivalvia</taxon>
        <taxon>Autobranchia</taxon>
        <taxon>Heteroconchia</taxon>
        <taxon>Euheterodonta</taxon>
        <taxon>Imparidentia</taxon>
        <taxon>Neoheterodontei</taxon>
        <taxon>Myida</taxon>
        <taxon>Dreissenoidea</taxon>
        <taxon>Dreissenidae</taxon>
        <taxon>Dreissena</taxon>
    </lineage>
</organism>
<dbReference type="Gene3D" id="3.80.10.10">
    <property type="entry name" value="Ribonuclease Inhibitor"/>
    <property type="match status" value="1"/>
</dbReference>
<proteinExistence type="predicted"/>
<reference evidence="1" key="2">
    <citation type="submission" date="2020-11" db="EMBL/GenBank/DDBJ databases">
        <authorList>
            <person name="McCartney M.A."/>
            <person name="Auch B."/>
            <person name="Kono T."/>
            <person name="Mallez S."/>
            <person name="Becker A."/>
            <person name="Gohl D.M."/>
            <person name="Silverstein K.A.T."/>
            <person name="Koren S."/>
            <person name="Bechman K.B."/>
            <person name="Herman A."/>
            <person name="Abrahante J.E."/>
            <person name="Garbe J."/>
        </authorList>
    </citation>
    <scope>NUCLEOTIDE SEQUENCE</scope>
    <source>
        <strain evidence="1">Duluth1</strain>
        <tissue evidence="1">Whole animal</tissue>
    </source>
</reference>
<keyword evidence="2" id="KW-1185">Reference proteome</keyword>
<evidence type="ECO:0000313" key="2">
    <source>
        <dbReference type="Proteomes" id="UP000828390"/>
    </source>
</evidence>
<sequence length="189" mass="21193">MSFCKEPANLKGKLLVELIQSGDYNQFTCNLEECPHPSDPNCVTESCQVRPVCTCTDNQLLGAVVVNCSNLKEMPAFVPCGYWKNAKIELNVENGSMTLAKPTDYLSRITKLSFVNTPVVEIHASFLGGLNKDIEIQFSTHELTEIPIEFYSLDPNKMNFGKSMVKCNCGNLWIGEWIRSKGRENLLFC</sequence>
<reference evidence="1" key="1">
    <citation type="journal article" date="2019" name="bioRxiv">
        <title>The Genome of the Zebra Mussel, Dreissena polymorpha: A Resource for Invasive Species Research.</title>
        <authorList>
            <person name="McCartney M.A."/>
            <person name="Auch B."/>
            <person name="Kono T."/>
            <person name="Mallez S."/>
            <person name="Zhang Y."/>
            <person name="Obille A."/>
            <person name="Becker A."/>
            <person name="Abrahante J.E."/>
            <person name="Garbe J."/>
            <person name="Badalamenti J.P."/>
            <person name="Herman A."/>
            <person name="Mangelson H."/>
            <person name="Liachko I."/>
            <person name="Sullivan S."/>
            <person name="Sone E.D."/>
            <person name="Koren S."/>
            <person name="Silverstein K.A.T."/>
            <person name="Beckman K.B."/>
            <person name="Gohl D.M."/>
        </authorList>
    </citation>
    <scope>NUCLEOTIDE SEQUENCE</scope>
    <source>
        <strain evidence="1">Duluth1</strain>
        <tissue evidence="1">Whole animal</tissue>
    </source>
</reference>
<dbReference type="Proteomes" id="UP000828390">
    <property type="component" value="Unassembled WGS sequence"/>
</dbReference>
<dbReference type="EMBL" id="JAIWYP010000004">
    <property type="protein sequence ID" value="KAH3830911.1"/>
    <property type="molecule type" value="Genomic_DNA"/>
</dbReference>
<dbReference type="InterPro" id="IPR032675">
    <property type="entry name" value="LRR_dom_sf"/>
</dbReference>
<evidence type="ECO:0000313" key="1">
    <source>
        <dbReference type="EMBL" id="KAH3830911.1"/>
    </source>
</evidence>
<comment type="caution">
    <text evidence="1">The sequence shown here is derived from an EMBL/GenBank/DDBJ whole genome shotgun (WGS) entry which is preliminary data.</text>
</comment>
<name>A0A9D4H792_DREPO</name>
<dbReference type="AlphaFoldDB" id="A0A9D4H792"/>
<protein>
    <submittedName>
        <fullName evidence="1">Uncharacterized protein</fullName>
    </submittedName>
</protein>
<gene>
    <name evidence="1" type="ORF">DPMN_104167</name>
</gene>